<keyword evidence="1" id="KW-0472">Membrane</keyword>
<sequence>MNKNYEKEVGKRDSSRLRALELEKSRVEVTQGNLACPYARKNQGKVTQVLLAFLQKSIRVTGFLSNLEKMQKQMRLVVASAFLLLVLMFFSARLLRLLMISQ</sequence>
<keyword evidence="1" id="KW-1133">Transmembrane helix</keyword>
<gene>
    <name evidence="2" type="ORF">KHA93_14520</name>
</gene>
<reference evidence="2 3" key="1">
    <citation type="submission" date="2021-05" db="EMBL/GenBank/DDBJ databases">
        <title>Novel Bacillus species.</title>
        <authorList>
            <person name="Liu G."/>
        </authorList>
    </citation>
    <scope>NUCLEOTIDE SEQUENCE [LARGE SCALE GENOMIC DNA]</scope>
    <source>
        <strain evidence="2 3">FJAT-49732</strain>
    </source>
</reference>
<keyword evidence="3" id="KW-1185">Reference proteome</keyword>
<evidence type="ECO:0000313" key="2">
    <source>
        <dbReference type="EMBL" id="MBS4200847.1"/>
    </source>
</evidence>
<organism evidence="2 3">
    <name type="scientific">Lederbergia citrisecunda</name>
    <dbReference type="NCBI Taxonomy" id="2833583"/>
    <lineage>
        <taxon>Bacteria</taxon>
        <taxon>Bacillati</taxon>
        <taxon>Bacillota</taxon>
        <taxon>Bacilli</taxon>
        <taxon>Bacillales</taxon>
        <taxon>Bacillaceae</taxon>
        <taxon>Lederbergia</taxon>
    </lineage>
</organism>
<name>A0A942TQ51_9BACI</name>
<accession>A0A942TQ51</accession>
<evidence type="ECO:0000313" key="3">
    <source>
        <dbReference type="Proteomes" id="UP000682713"/>
    </source>
</evidence>
<protein>
    <submittedName>
        <fullName evidence="2">Uncharacterized protein</fullName>
    </submittedName>
</protein>
<dbReference type="Proteomes" id="UP000682713">
    <property type="component" value="Unassembled WGS sequence"/>
</dbReference>
<keyword evidence="1" id="KW-0812">Transmembrane</keyword>
<dbReference type="RefSeq" id="WP_213111380.1">
    <property type="nucleotide sequence ID" value="NZ_JAGYPJ010000001.1"/>
</dbReference>
<proteinExistence type="predicted"/>
<feature type="transmembrane region" description="Helical" evidence="1">
    <location>
        <begin position="76"/>
        <end position="95"/>
    </location>
</feature>
<dbReference type="EMBL" id="JAGYPJ010000001">
    <property type="protein sequence ID" value="MBS4200847.1"/>
    <property type="molecule type" value="Genomic_DNA"/>
</dbReference>
<dbReference type="AlphaFoldDB" id="A0A942TQ51"/>
<evidence type="ECO:0000256" key="1">
    <source>
        <dbReference type="SAM" id="Phobius"/>
    </source>
</evidence>
<comment type="caution">
    <text evidence="2">The sequence shown here is derived from an EMBL/GenBank/DDBJ whole genome shotgun (WGS) entry which is preliminary data.</text>
</comment>